<evidence type="ECO:0000313" key="2">
    <source>
        <dbReference type="Proteomes" id="UP000265520"/>
    </source>
</evidence>
<accession>A0A392U0F2</accession>
<feature type="non-terminal residue" evidence="1">
    <location>
        <position position="1"/>
    </location>
</feature>
<dbReference type="Proteomes" id="UP000265520">
    <property type="component" value="Unassembled WGS sequence"/>
</dbReference>
<protein>
    <submittedName>
        <fullName evidence="1">Uncharacterized protein</fullName>
    </submittedName>
</protein>
<proteinExistence type="predicted"/>
<name>A0A392U0F2_9FABA</name>
<organism evidence="1 2">
    <name type="scientific">Trifolium medium</name>
    <dbReference type="NCBI Taxonomy" id="97028"/>
    <lineage>
        <taxon>Eukaryota</taxon>
        <taxon>Viridiplantae</taxon>
        <taxon>Streptophyta</taxon>
        <taxon>Embryophyta</taxon>
        <taxon>Tracheophyta</taxon>
        <taxon>Spermatophyta</taxon>
        <taxon>Magnoliopsida</taxon>
        <taxon>eudicotyledons</taxon>
        <taxon>Gunneridae</taxon>
        <taxon>Pentapetalae</taxon>
        <taxon>rosids</taxon>
        <taxon>fabids</taxon>
        <taxon>Fabales</taxon>
        <taxon>Fabaceae</taxon>
        <taxon>Papilionoideae</taxon>
        <taxon>50 kb inversion clade</taxon>
        <taxon>NPAAA clade</taxon>
        <taxon>Hologalegina</taxon>
        <taxon>IRL clade</taxon>
        <taxon>Trifolieae</taxon>
        <taxon>Trifolium</taxon>
    </lineage>
</organism>
<dbReference type="EMBL" id="LXQA010677786">
    <property type="protein sequence ID" value="MCI65545.1"/>
    <property type="molecule type" value="Genomic_DNA"/>
</dbReference>
<keyword evidence="2" id="KW-1185">Reference proteome</keyword>
<reference evidence="1 2" key="1">
    <citation type="journal article" date="2018" name="Front. Plant Sci.">
        <title>Red Clover (Trifolium pratense) and Zigzag Clover (T. medium) - A Picture of Genomic Similarities and Differences.</title>
        <authorList>
            <person name="Dluhosova J."/>
            <person name="Istvanek J."/>
            <person name="Nedelnik J."/>
            <person name="Repkova J."/>
        </authorList>
    </citation>
    <scope>NUCLEOTIDE SEQUENCE [LARGE SCALE GENOMIC DNA]</scope>
    <source>
        <strain evidence="2">cv. 10/8</strain>
        <tissue evidence="1">Leaf</tissue>
    </source>
</reference>
<dbReference type="AlphaFoldDB" id="A0A392U0F2"/>
<comment type="caution">
    <text evidence="1">The sequence shown here is derived from an EMBL/GenBank/DDBJ whole genome shotgun (WGS) entry which is preliminary data.</text>
</comment>
<evidence type="ECO:0000313" key="1">
    <source>
        <dbReference type="EMBL" id="MCI65545.1"/>
    </source>
</evidence>
<sequence length="46" mass="5074">IGAFMDELSSANPSEMVIPVFDGEFDAYCGCFALRNTSNIGVHQRY</sequence>